<keyword evidence="2" id="KW-1185">Reference proteome</keyword>
<evidence type="ECO:0000313" key="1">
    <source>
        <dbReference type="EMBL" id="GIY72900.1"/>
    </source>
</evidence>
<dbReference type="Proteomes" id="UP001054837">
    <property type="component" value="Unassembled WGS sequence"/>
</dbReference>
<comment type="caution">
    <text evidence="1">The sequence shown here is derived from an EMBL/GenBank/DDBJ whole genome shotgun (WGS) entry which is preliminary data.</text>
</comment>
<sequence length="95" mass="10789">MLNGIFKRGKISCNQLAFEKKHFSLSPRGIDPTTQWIHCTGEIQVLLLKLPDFRIACLHAQKPSNEILDGGMLGCFIEKQHGLQHNYITDTPQKE</sequence>
<evidence type="ECO:0000313" key="2">
    <source>
        <dbReference type="Proteomes" id="UP001054837"/>
    </source>
</evidence>
<protein>
    <submittedName>
        <fullName evidence="1">Uncharacterized protein</fullName>
    </submittedName>
</protein>
<dbReference type="EMBL" id="BPLQ01013532">
    <property type="protein sequence ID" value="GIY72900.1"/>
    <property type="molecule type" value="Genomic_DNA"/>
</dbReference>
<accession>A0AAV4VU81</accession>
<name>A0AAV4VU81_9ARAC</name>
<gene>
    <name evidence="1" type="ORF">CDAR_277271</name>
</gene>
<organism evidence="1 2">
    <name type="scientific">Caerostris darwini</name>
    <dbReference type="NCBI Taxonomy" id="1538125"/>
    <lineage>
        <taxon>Eukaryota</taxon>
        <taxon>Metazoa</taxon>
        <taxon>Ecdysozoa</taxon>
        <taxon>Arthropoda</taxon>
        <taxon>Chelicerata</taxon>
        <taxon>Arachnida</taxon>
        <taxon>Araneae</taxon>
        <taxon>Araneomorphae</taxon>
        <taxon>Entelegynae</taxon>
        <taxon>Araneoidea</taxon>
        <taxon>Araneidae</taxon>
        <taxon>Caerostris</taxon>
    </lineage>
</organism>
<proteinExistence type="predicted"/>
<reference evidence="1 2" key="1">
    <citation type="submission" date="2021-06" db="EMBL/GenBank/DDBJ databases">
        <title>Caerostris darwini draft genome.</title>
        <authorList>
            <person name="Kono N."/>
            <person name="Arakawa K."/>
        </authorList>
    </citation>
    <scope>NUCLEOTIDE SEQUENCE [LARGE SCALE GENOMIC DNA]</scope>
</reference>
<dbReference type="AlphaFoldDB" id="A0AAV4VU81"/>